<dbReference type="PANTHER" id="PTHR42663">
    <property type="entry name" value="HYDROLASE C777.06C-RELATED-RELATED"/>
    <property type="match status" value="1"/>
</dbReference>
<dbReference type="STRING" id="389348.PNK_0859"/>
<gene>
    <name evidence="2" type="primary">phnP</name>
    <name evidence="2" type="ORF">PNK_0859</name>
</gene>
<dbReference type="Gene3D" id="3.60.15.10">
    <property type="entry name" value="Ribonuclease Z/Hydroxyacylglutathione hydrolase-like"/>
    <property type="match status" value="1"/>
</dbReference>
<dbReference type="PANTHER" id="PTHR42663:SF6">
    <property type="entry name" value="HYDROLASE C777.06C-RELATED"/>
    <property type="match status" value="1"/>
</dbReference>
<dbReference type="PATRIC" id="fig|389348.3.peg.941"/>
<keyword evidence="3" id="KW-1185">Reference proteome</keyword>
<dbReference type="CDD" id="cd16279">
    <property type="entry name" value="metallo-hydrolase-like_MBL-fold"/>
    <property type="match status" value="1"/>
</dbReference>
<dbReference type="GO" id="GO:0016787">
    <property type="term" value="F:hydrolase activity"/>
    <property type="evidence" value="ECO:0007669"/>
    <property type="project" value="UniProtKB-KW"/>
</dbReference>
<reference evidence="3" key="1">
    <citation type="submission" date="2015-09" db="EMBL/GenBank/DDBJ databases">
        <authorList>
            <person name="Bertelli C."/>
        </authorList>
    </citation>
    <scope>NUCLEOTIDE SEQUENCE [LARGE SCALE GENOMIC DNA]</scope>
    <source>
        <strain evidence="3">KNic</strain>
    </source>
</reference>
<name>A0A0U5JCG0_9BACT</name>
<dbReference type="SUPFAM" id="SSF56281">
    <property type="entry name" value="Metallo-hydrolase/oxidoreductase"/>
    <property type="match status" value="1"/>
</dbReference>
<dbReference type="InParanoid" id="A0A0U5JCG0"/>
<evidence type="ECO:0000259" key="1">
    <source>
        <dbReference type="PROSITE" id="PS50006"/>
    </source>
</evidence>
<sequence length="257" mass="29196">MGIPVIGCGCAVCQSPSSFNRRTRPSVLIKTQLNKQLIIDVGPDFRMQALQHKISRLDGVLFTHAHHDHTAGIDDLRPIYYNRSSPLPILLSKVTAEDIQMRYHYLFGAIQGDKDFISRLHLQLLPDQIEGRVHFEGLTIDYVTYEQGGMAVNGFRMGDLAYLSDIRHFPETIFSRLKGVKTLIISALRYTPSLLHFSIDEAVDFAERAGAESVWLTHISHELEHEKVNAYLSSHVKLAYDGLELDFNELRNNSYDE</sequence>
<dbReference type="Pfam" id="PF12706">
    <property type="entry name" value="Lactamase_B_2"/>
    <property type="match status" value="1"/>
</dbReference>
<evidence type="ECO:0000313" key="3">
    <source>
        <dbReference type="Proteomes" id="UP000069902"/>
    </source>
</evidence>
<accession>A0A0U5JCG0</accession>
<dbReference type="AlphaFoldDB" id="A0A0U5JCG0"/>
<dbReference type="SMART" id="SM00849">
    <property type="entry name" value="Lactamase_B"/>
    <property type="match status" value="1"/>
</dbReference>
<dbReference type="KEGG" id="pnl:PNK_0859"/>
<organism evidence="2 3">
    <name type="scientific">Candidatus Protochlamydia naegleriophila</name>
    <dbReference type="NCBI Taxonomy" id="389348"/>
    <lineage>
        <taxon>Bacteria</taxon>
        <taxon>Pseudomonadati</taxon>
        <taxon>Chlamydiota</taxon>
        <taxon>Chlamydiia</taxon>
        <taxon>Parachlamydiales</taxon>
        <taxon>Parachlamydiaceae</taxon>
        <taxon>Candidatus Protochlamydia</taxon>
    </lineage>
</organism>
<dbReference type="Proteomes" id="UP000069902">
    <property type="component" value="Chromosome cPNK"/>
</dbReference>
<protein>
    <submittedName>
        <fullName evidence="2">Putative metal-dependent hydrolase, beta-lactamase superfamily I</fullName>
    </submittedName>
</protein>
<feature type="domain" description="FHA" evidence="1">
    <location>
        <begin position="79"/>
        <end position="157"/>
    </location>
</feature>
<keyword evidence="2" id="KW-0378">Hydrolase</keyword>
<proteinExistence type="predicted"/>
<dbReference type="InterPro" id="IPR001279">
    <property type="entry name" value="Metallo-B-lactamas"/>
</dbReference>
<dbReference type="RefSeq" id="WP_079992941.1">
    <property type="nucleotide sequence ID" value="NZ_LN879502.1"/>
</dbReference>
<dbReference type="InterPro" id="IPR000253">
    <property type="entry name" value="FHA_dom"/>
</dbReference>
<dbReference type="InterPro" id="IPR036866">
    <property type="entry name" value="RibonucZ/Hydroxyglut_hydro"/>
</dbReference>
<dbReference type="EMBL" id="LN879502">
    <property type="protein sequence ID" value="CUI16484.1"/>
    <property type="molecule type" value="Genomic_DNA"/>
</dbReference>
<evidence type="ECO:0000313" key="2">
    <source>
        <dbReference type="EMBL" id="CUI16484.1"/>
    </source>
</evidence>
<dbReference type="PROSITE" id="PS50006">
    <property type="entry name" value="FHA_DOMAIN"/>
    <property type="match status" value="1"/>
</dbReference>